<evidence type="ECO:0000256" key="1">
    <source>
        <dbReference type="SAM" id="Phobius"/>
    </source>
</evidence>
<dbReference type="Proteomes" id="UP000252733">
    <property type="component" value="Unassembled WGS sequence"/>
</dbReference>
<evidence type="ECO:0000313" key="2">
    <source>
        <dbReference type="EMBL" id="RCW32025.1"/>
    </source>
</evidence>
<dbReference type="RefSeq" id="WP_114437357.1">
    <property type="nucleotide sequence ID" value="NZ_PVTS01000002.1"/>
</dbReference>
<reference evidence="2 3" key="1">
    <citation type="submission" date="2018-07" db="EMBL/GenBank/DDBJ databases">
        <title>Freshwater and sediment microbial communities from various areas in North America, analyzing microbe dynamics in response to fracking.</title>
        <authorList>
            <person name="Lamendella R."/>
        </authorList>
    </citation>
    <scope>NUCLEOTIDE SEQUENCE [LARGE SCALE GENOMIC DNA]</scope>
    <source>
        <strain evidence="2 3">160A</strain>
    </source>
</reference>
<dbReference type="EMBL" id="QPIZ01000016">
    <property type="protein sequence ID" value="RCW32025.1"/>
    <property type="molecule type" value="Genomic_DNA"/>
</dbReference>
<keyword evidence="3" id="KW-1185">Reference proteome</keyword>
<dbReference type="AlphaFoldDB" id="A0A368UVB9"/>
<keyword evidence="1" id="KW-0812">Transmembrane</keyword>
<protein>
    <submittedName>
        <fullName evidence="2">Uncharacterized protein</fullName>
    </submittedName>
</protein>
<evidence type="ECO:0000313" key="3">
    <source>
        <dbReference type="Proteomes" id="UP000252733"/>
    </source>
</evidence>
<dbReference type="OrthoDB" id="663559at2"/>
<proteinExistence type="predicted"/>
<keyword evidence="1" id="KW-0472">Membrane</keyword>
<feature type="transmembrane region" description="Helical" evidence="1">
    <location>
        <begin position="143"/>
        <end position="160"/>
    </location>
</feature>
<sequence>MMNISRDNYEVWFIDYLDGNLDREALAKLQEFLQANPDLEKELKDFSEVSLSPDKVEYESIQSLYKEESDLIAVSRPDYLLIKQMEQGLTEEENIELTEEIRNDESLIKRGLEYQQTRLVAADISYQQKGVLIRRSIAPWYRTTRIAAAVIVVALLLTIWNSDSFFAPERQETVLELLPSLPATIETEDFSPDFSVSEKLAASNNGLDREEAQQTTATLGEPEIETIPVNAIAVPEKDLTRLQPSALEEGLAIQVPNAYEAGLRHMMPMYLDINRNNPPILAEQASQTVSKPEGNFLMKGIQFVDRVSGDLVNFDKLYDEDGNFIAYNLKAGYLEVEKKLRR</sequence>
<accession>A0A368UVB9</accession>
<organism evidence="2 3">
    <name type="scientific">Marinilabilia salmonicolor</name>
    <dbReference type="NCBI Taxonomy" id="989"/>
    <lineage>
        <taxon>Bacteria</taxon>
        <taxon>Pseudomonadati</taxon>
        <taxon>Bacteroidota</taxon>
        <taxon>Bacteroidia</taxon>
        <taxon>Marinilabiliales</taxon>
        <taxon>Marinilabiliaceae</taxon>
        <taxon>Marinilabilia</taxon>
    </lineage>
</organism>
<name>A0A368UVB9_9BACT</name>
<keyword evidence="1" id="KW-1133">Transmembrane helix</keyword>
<comment type="caution">
    <text evidence="2">The sequence shown here is derived from an EMBL/GenBank/DDBJ whole genome shotgun (WGS) entry which is preliminary data.</text>
</comment>
<gene>
    <name evidence="2" type="ORF">DFO77_11692</name>
</gene>